<keyword evidence="3" id="KW-0648">Protein biosynthesis</keyword>
<evidence type="ECO:0000313" key="10">
    <source>
        <dbReference type="Proteomes" id="UP000694416"/>
    </source>
</evidence>
<feature type="compositionally biased region" description="Basic and acidic residues" evidence="6">
    <location>
        <begin position="270"/>
        <end position="281"/>
    </location>
</feature>
<evidence type="ECO:0000259" key="8">
    <source>
        <dbReference type="SMART" id="SM01182"/>
    </source>
</evidence>
<reference evidence="9" key="1">
    <citation type="submission" date="2025-08" db="UniProtKB">
        <authorList>
            <consortium name="Ensembl"/>
        </authorList>
    </citation>
    <scope>IDENTIFICATION</scope>
</reference>
<dbReference type="FunFam" id="3.30.70.60:FF:000001">
    <property type="entry name" value="Elongation factor 1-beta 1 like"/>
    <property type="match status" value="1"/>
</dbReference>
<dbReference type="CDD" id="cd00292">
    <property type="entry name" value="EF1B"/>
    <property type="match status" value="1"/>
</dbReference>
<dbReference type="InterPro" id="IPR014038">
    <property type="entry name" value="EF1B_bsu/dsu_GNE"/>
</dbReference>
<evidence type="ECO:0000256" key="2">
    <source>
        <dbReference type="ARBA" id="ARBA00022768"/>
    </source>
</evidence>
<organism evidence="9 10">
    <name type="scientific">Piliocolobus tephrosceles</name>
    <name type="common">Ugandan red Colobus</name>
    <dbReference type="NCBI Taxonomy" id="591936"/>
    <lineage>
        <taxon>Eukaryota</taxon>
        <taxon>Metazoa</taxon>
        <taxon>Chordata</taxon>
        <taxon>Craniata</taxon>
        <taxon>Vertebrata</taxon>
        <taxon>Euteleostomi</taxon>
        <taxon>Mammalia</taxon>
        <taxon>Eutheria</taxon>
        <taxon>Euarchontoglires</taxon>
        <taxon>Primates</taxon>
        <taxon>Haplorrhini</taxon>
        <taxon>Catarrhini</taxon>
        <taxon>Cercopithecidae</taxon>
        <taxon>Colobinae</taxon>
        <taxon>Piliocolobus</taxon>
    </lineage>
</organism>
<dbReference type="Gene3D" id="3.30.70.60">
    <property type="match status" value="1"/>
</dbReference>
<dbReference type="GO" id="GO:0005853">
    <property type="term" value="C:eukaryotic translation elongation factor 1 complex"/>
    <property type="evidence" value="ECO:0007669"/>
    <property type="project" value="InterPro"/>
</dbReference>
<gene>
    <name evidence="9" type="primary">EEF1D</name>
</gene>
<evidence type="ECO:0000259" key="7">
    <source>
        <dbReference type="SMART" id="SM00888"/>
    </source>
</evidence>
<evidence type="ECO:0000256" key="5">
    <source>
        <dbReference type="SAM" id="Coils"/>
    </source>
</evidence>
<sequence length="360" mass="39552">MATNFLVHEKIWFDKFKYDDAERRFYEQMNGPVAGASRQENGASVILRDIARARENIQKSLAGTSGPGASSGPSGDHSELVVRIASLEVENQSLRGVVQELQQAISKLEARLNVLEKSSPGHRATAPQTQHVSPMRQVEPPAKKPATPAEDDEDDDIDLFGSDNEEEDKEAAQLREERLRQYAERKAKKPALVAKSSILLDVKPWDDETDMARLEACVRSVQLDGLVWGASKLVPVGYGIRKLQIQCVVEDDKVGTDLLEEEITKFEEHVSGLAGERRGEETGGPGPGPRPALHPTALGSESQSEPPLRGGSWLRVGCRGTALTITLHLSSGAECRYRSFQQDLKPECVCVRACVRPCHD</sequence>
<reference evidence="9" key="2">
    <citation type="submission" date="2025-09" db="UniProtKB">
        <authorList>
            <consortium name="Ensembl"/>
        </authorList>
    </citation>
    <scope>IDENTIFICATION</scope>
</reference>
<evidence type="ECO:0000256" key="3">
    <source>
        <dbReference type="ARBA" id="ARBA00022917"/>
    </source>
</evidence>
<protein>
    <recommendedName>
        <fullName evidence="4">Elongation factor 1-delta</fullName>
    </recommendedName>
</protein>
<feature type="region of interest" description="Disordered" evidence="6">
    <location>
        <begin position="118"/>
        <end position="172"/>
    </location>
</feature>
<feature type="domain" description="Elongation factor 1 beta central acidic region eukaryote" evidence="8">
    <location>
        <begin position="159"/>
        <end position="186"/>
    </location>
</feature>
<dbReference type="InterPro" id="IPR001326">
    <property type="entry name" value="Transl_elong_EF1B_B/D_CS"/>
</dbReference>
<dbReference type="PANTHER" id="PTHR11595:SF26">
    <property type="entry name" value="ELONGATION FACTOR 1-DELTA"/>
    <property type="match status" value="1"/>
</dbReference>
<dbReference type="Pfam" id="PF00736">
    <property type="entry name" value="EF1_GNE"/>
    <property type="match status" value="1"/>
</dbReference>
<dbReference type="InterPro" id="IPR014717">
    <property type="entry name" value="Transl_elong_EF1B/ribsomal_bS6"/>
</dbReference>
<evidence type="ECO:0000256" key="6">
    <source>
        <dbReference type="SAM" id="MobiDB-lite"/>
    </source>
</evidence>
<keyword evidence="5" id="KW-0175">Coiled coil</keyword>
<name>A0A8C9HWR6_9PRIM</name>
<accession>A0A8C9HWR6</accession>
<dbReference type="InterPro" id="IPR049720">
    <property type="entry name" value="EF1B_bsu/dsu"/>
</dbReference>
<feature type="coiled-coil region" evidence="5">
    <location>
        <begin position="84"/>
        <end position="118"/>
    </location>
</feature>
<dbReference type="Ensembl" id="ENSPTET00000036487.1">
    <property type="protein sequence ID" value="ENSPTEP00000025847.1"/>
    <property type="gene ID" value="ENSPTEG00000026054.1"/>
</dbReference>
<dbReference type="GO" id="GO:0005829">
    <property type="term" value="C:cytosol"/>
    <property type="evidence" value="ECO:0007669"/>
    <property type="project" value="TreeGrafter"/>
</dbReference>
<dbReference type="GO" id="GO:0005085">
    <property type="term" value="F:guanyl-nucleotide exchange factor activity"/>
    <property type="evidence" value="ECO:0007669"/>
    <property type="project" value="TreeGrafter"/>
</dbReference>
<feature type="compositionally biased region" description="Acidic residues" evidence="6">
    <location>
        <begin position="149"/>
        <end position="169"/>
    </location>
</feature>
<dbReference type="GO" id="GO:0003746">
    <property type="term" value="F:translation elongation factor activity"/>
    <property type="evidence" value="ECO:0007669"/>
    <property type="project" value="UniProtKB-KW"/>
</dbReference>
<comment type="similarity">
    <text evidence="1">Belongs to the EF-1-beta/EF-1-delta family.</text>
</comment>
<evidence type="ECO:0000256" key="4">
    <source>
        <dbReference type="ARBA" id="ARBA00039378"/>
    </source>
</evidence>
<evidence type="ECO:0000313" key="9">
    <source>
        <dbReference type="Ensembl" id="ENSPTEP00000025847.1"/>
    </source>
</evidence>
<feature type="domain" description="Translation elongation factor EF1B beta/delta subunit guanine nucleotide exchange" evidence="7">
    <location>
        <begin position="195"/>
        <end position="274"/>
    </location>
</feature>
<dbReference type="SMART" id="SM01182">
    <property type="entry name" value="EF-1_beta_acid"/>
    <property type="match status" value="1"/>
</dbReference>
<keyword evidence="10" id="KW-1185">Reference proteome</keyword>
<dbReference type="Proteomes" id="UP000694416">
    <property type="component" value="Unplaced"/>
</dbReference>
<keyword evidence="2" id="KW-0251">Elongation factor</keyword>
<dbReference type="SMART" id="SM00888">
    <property type="entry name" value="EF1_GNE"/>
    <property type="match status" value="1"/>
</dbReference>
<dbReference type="PANTHER" id="PTHR11595">
    <property type="entry name" value="EF-HAND AND COILED-COIL DOMAIN-CONTAINING FAMILY MEMBER"/>
    <property type="match status" value="1"/>
</dbReference>
<dbReference type="Pfam" id="PF10587">
    <property type="entry name" value="EF-1_beta_acid"/>
    <property type="match status" value="1"/>
</dbReference>
<evidence type="ECO:0000256" key="1">
    <source>
        <dbReference type="ARBA" id="ARBA00007411"/>
    </source>
</evidence>
<dbReference type="AlphaFoldDB" id="A0A8C9HWR6"/>
<feature type="region of interest" description="Disordered" evidence="6">
    <location>
        <begin position="270"/>
        <end position="310"/>
    </location>
</feature>
<dbReference type="PROSITE" id="PS00824">
    <property type="entry name" value="EF1BD_1"/>
    <property type="match status" value="1"/>
</dbReference>
<dbReference type="InterPro" id="IPR018940">
    <property type="entry name" value="EF-1_beta_acid_region_euk"/>
</dbReference>
<dbReference type="InterPro" id="IPR036219">
    <property type="entry name" value="eEF-1beta-like_sf"/>
</dbReference>
<dbReference type="SUPFAM" id="SSF54984">
    <property type="entry name" value="eEF-1beta-like"/>
    <property type="match status" value="1"/>
</dbReference>
<proteinExistence type="inferred from homology"/>